<dbReference type="STRING" id="1513793.SAMN06296036_115163"/>
<evidence type="ECO:0000256" key="1">
    <source>
        <dbReference type="ARBA" id="ARBA00003117"/>
    </source>
</evidence>
<dbReference type="InterPro" id="IPR027303">
    <property type="entry name" value="Gln_synth_gly_rich_site"/>
</dbReference>
<evidence type="ECO:0000259" key="15">
    <source>
        <dbReference type="PROSITE" id="PS51987"/>
    </source>
</evidence>
<dbReference type="PANTHER" id="PTHR20852:SF57">
    <property type="entry name" value="GLUTAMINE SYNTHETASE 2 CYTOPLASMIC"/>
    <property type="match status" value="1"/>
</dbReference>
<feature type="domain" description="GS beta-grasp" evidence="14">
    <location>
        <begin position="3"/>
        <end position="87"/>
    </location>
</feature>
<evidence type="ECO:0000256" key="4">
    <source>
        <dbReference type="ARBA" id="ARBA00012937"/>
    </source>
</evidence>
<dbReference type="Pfam" id="PF03951">
    <property type="entry name" value="Gln-synt_N"/>
    <property type="match status" value="1"/>
</dbReference>
<dbReference type="InterPro" id="IPR036651">
    <property type="entry name" value="Gln_synt_N_sf"/>
</dbReference>
<accession>A0A1Y6CEG7</accession>
<organism evidence="16 17">
    <name type="scientific">Pseudobacteriovorax antillogorgiicola</name>
    <dbReference type="NCBI Taxonomy" id="1513793"/>
    <lineage>
        <taxon>Bacteria</taxon>
        <taxon>Pseudomonadati</taxon>
        <taxon>Bdellovibrionota</taxon>
        <taxon>Oligoflexia</taxon>
        <taxon>Oligoflexales</taxon>
        <taxon>Pseudobacteriovoracaceae</taxon>
        <taxon>Pseudobacteriovorax</taxon>
    </lineage>
</organism>
<dbReference type="Gene3D" id="3.30.590.10">
    <property type="entry name" value="Glutamine synthetase/guanido kinase, catalytic domain"/>
    <property type="match status" value="1"/>
</dbReference>
<dbReference type="Proteomes" id="UP000192907">
    <property type="component" value="Unassembled WGS sequence"/>
</dbReference>
<dbReference type="PANTHER" id="PTHR20852">
    <property type="entry name" value="GLUTAMINE SYNTHETASE"/>
    <property type="match status" value="1"/>
</dbReference>
<evidence type="ECO:0000256" key="6">
    <source>
        <dbReference type="ARBA" id="ARBA00022598"/>
    </source>
</evidence>
<dbReference type="Gene3D" id="3.10.20.70">
    <property type="entry name" value="Glutamine synthetase, N-terminal domain"/>
    <property type="match status" value="1"/>
</dbReference>
<reference evidence="17" key="1">
    <citation type="submission" date="2017-04" db="EMBL/GenBank/DDBJ databases">
        <authorList>
            <person name="Varghese N."/>
            <person name="Submissions S."/>
        </authorList>
    </citation>
    <scope>NUCLEOTIDE SEQUENCE [LARGE SCALE GENOMIC DNA]</scope>
    <source>
        <strain evidence="17">RKEM611</strain>
    </source>
</reference>
<evidence type="ECO:0000256" key="9">
    <source>
        <dbReference type="ARBA" id="ARBA00038740"/>
    </source>
</evidence>
<dbReference type="SUPFAM" id="SSF54368">
    <property type="entry name" value="Glutamine synthetase, N-terminal domain"/>
    <property type="match status" value="1"/>
</dbReference>
<feature type="domain" description="GS catalytic" evidence="15">
    <location>
        <begin position="94"/>
        <end position="348"/>
    </location>
</feature>
<dbReference type="SMART" id="SM01230">
    <property type="entry name" value="Gln-synt_C"/>
    <property type="match status" value="1"/>
</dbReference>
<evidence type="ECO:0000256" key="2">
    <source>
        <dbReference type="ARBA" id="ARBA00004496"/>
    </source>
</evidence>
<dbReference type="GO" id="GO:0005737">
    <property type="term" value="C:cytoplasm"/>
    <property type="evidence" value="ECO:0007669"/>
    <property type="project" value="UniProtKB-SubCell"/>
</dbReference>
<comment type="subunit">
    <text evidence="9">Homooctamer and homotetramer.</text>
</comment>
<evidence type="ECO:0000313" key="16">
    <source>
        <dbReference type="EMBL" id="SMF50177.1"/>
    </source>
</evidence>
<dbReference type="PROSITE" id="PS51987">
    <property type="entry name" value="GS_CATALYTIC"/>
    <property type="match status" value="1"/>
</dbReference>
<evidence type="ECO:0000256" key="11">
    <source>
        <dbReference type="PROSITE-ProRule" id="PRU01330"/>
    </source>
</evidence>
<evidence type="ECO:0000256" key="5">
    <source>
        <dbReference type="ARBA" id="ARBA00022490"/>
    </source>
</evidence>
<evidence type="ECO:0000256" key="10">
    <source>
        <dbReference type="ARBA" id="ARBA00049436"/>
    </source>
</evidence>
<evidence type="ECO:0000259" key="14">
    <source>
        <dbReference type="PROSITE" id="PS51986"/>
    </source>
</evidence>
<keyword evidence="8 13" id="KW-0067">ATP-binding</keyword>
<dbReference type="InterPro" id="IPR027302">
    <property type="entry name" value="Gln_synth_N_conserv_site"/>
</dbReference>
<dbReference type="GO" id="GO:0005524">
    <property type="term" value="F:ATP binding"/>
    <property type="evidence" value="ECO:0007669"/>
    <property type="project" value="UniProtKB-KW"/>
</dbReference>
<evidence type="ECO:0000256" key="7">
    <source>
        <dbReference type="ARBA" id="ARBA00022741"/>
    </source>
</evidence>
<keyword evidence="5" id="KW-0963">Cytoplasm</keyword>
<evidence type="ECO:0000313" key="17">
    <source>
        <dbReference type="Proteomes" id="UP000192907"/>
    </source>
</evidence>
<dbReference type="RefSeq" id="WP_132319916.1">
    <property type="nucleotide sequence ID" value="NZ_FWZT01000015.1"/>
</dbReference>
<evidence type="ECO:0000256" key="12">
    <source>
        <dbReference type="RuleBase" id="RU000384"/>
    </source>
</evidence>
<comment type="function">
    <text evidence="1">Catalyzes the ATP-dependent biosynthesis of glutamine from glutamate and ammonia.</text>
</comment>
<dbReference type="PROSITE" id="PS51986">
    <property type="entry name" value="GS_BETA_GRASP"/>
    <property type="match status" value="1"/>
</dbReference>
<gene>
    <name evidence="16" type="ORF">SAMN06296036_115163</name>
</gene>
<comment type="catalytic activity">
    <reaction evidence="10 13">
        <text>L-glutamate + NH4(+) + ATP = L-glutamine + ADP + phosphate + H(+)</text>
        <dbReference type="Rhea" id="RHEA:16169"/>
        <dbReference type="ChEBI" id="CHEBI:15378"/>
        <dbReference type="ChEBI" id="CHEBI:28938"/>
        <dbReference type="ChEBI" id="CHEBI:29985"/>
        <dbReference type="ChEBI" id="CHEBI:30616"/>
        <dbReference type="ChEBI" id="CHEBI:43474"/>
        <dbReference type="ChEBI" id="CHEBI:58359"/>
        <dbReference type="ChEBI" id="CHEBI:456216"/>
        <dbReference type="EC" id="6.3.1.2"/>
    </reaction>
</comment>
<keyword evidence="17" id="KW-1185">Reference proteome</keyword>
<dbReference type="EC" id="6.3.1.2" evidence="4 13"/>
<dbReference type="PROSITE" id="PS00181">
    <property type="entry name" value="GLNA_ATP"/>
    <property type="match status" value="1"/>
</dbReference>
<dbReference type="InterPro" id="IPR008146">
    <property type="entry name" value="Gln_synth_cat_dom"/>
</dbReference>
<comment type="similarity">
    <text evidence="3 11 12">Belongs to the glutamine synthetase family.</text>
</comment>
<dbReference type="FunFam" id="3.30.590.10:FF:000011">
    <property type="entry name" value="Glutamine synthetase"/>
    <property type="match status" value="1"/>
</dbReference>
<keyword evidence="7 13" id="KW-0547">Nucleotide-binding</keyword>
<evidence type="ECO:0000256" key="13">
    <source>
        <dbReference type="RuleBase" id="RU004356"/>
    </source>
</evidence>
<sequence length="348" mass="39095">MIKQAEYIWLDGRQPTQRLRSKTRIVNGLSSSPAVEDFPEWSFDGSSTYQSPGGNSDLLLRPVSYVDDPVRGAGNYLVMCEVMNEDGSPHESNHRARLRETLEKGAADVDPWFGFEQEYVLFDGNRPLGWPENGYPPPQGPFYCGVGPNQVYGREIVEQHTQACINAGIMIYGINAEVMPAQWEFQVGYRSINEESADPLTIGDHLWMARWLLFRIGEDYGVEAVLHSKPIQGDWNGSGQHTNFSTKPMRDAKTGMATIEKYIQLLEKKHEAHIAEYGEGLDQRLTGLHETCAIHEFKSGVADRGASIRIPRQVANEGHGYIEDRRPGANANPYRIANRILKTVCELD</sequence>
<dbReference type="EMBL" id="FWZT01000015">
    <property type="protein sequence ID" value="SMF50177.1"/>
    <property type="molecule type" value="Genomic_DNA"/>
</dbReference>
<dbReference type="SUPFAM" id="SSF55931">
    <property type="entry name" value="Glutamine synthetase/guanido kinase"/>
    <property type="match status" value="1"/>
</dbReference>
<dbReference type="PROSITE" id="PS00180">
    <property type="entry name" value="GLNA_1"/>
    <property type="match status" value="1"/>
</dbReference>
<dbReference type="Pfam" id="PF00120">
    <property type="entry name" value="Gln-synt_C"/>
    <property type="match status" value="1"/>
</dbReference>
<dbReference type="OrthoDB" id="9807095at2"/>
<dbReference type="GO" id="GO:0004356">
    <property type="term" value="F:glutamine synthetase activity"/>
    <property type="evidence" value="ECO:0007669"/>
    <property type="project" value="UniProtKB-EC"/>
</dbReference>
<keyword evidence="6 13" id="KW-0436">Ligase</keyword>
<dbReference type="InterPro" id="IPR050292">
    <property type="entry name" value="Glutamine_Synthetase"/>
</dbReference>
<dbReference type="InterPro" id="IPR014746">
    <property type="entry name" value="Gln_synth/guanido_kin_cat_dom"/>
</dbReference>
<evidence type="ECO:0000256" key="3">
    <source>
        <dbReference type="ARBA" id="ARBA00009897"/>
    </source>
</evidence>
<evidence type="ECO:0000256" key="8">
    <source>
        <dbReference type="ARBA" id="ARBA00022840"/>
    </source>
</evidence>
<comment type="subcellular location">
    <subcellularLocation>
        <location evidence="2">Cytoplasm</location>
    </subcellularLocation>
</comment>
<proteinExistence type="inferred from homology"/>
<name>A0A1Y6CEG7_9BACT</name>
<protein>
    <recommendedName>
        <fullName evidence="4 13">Glutamine synthetase</fullName>
        <ecNumber evidence="4 13">6.3.1.2</ecNumber>
    </recommendedName>
</protein>
<dbReference type="InterPro" id="IPR008147">
    <property type="entry name" value="Gln_synt_N"/>
</dbReference>
<dbReference type="AlphaFoldDB" id="A0A1Y6CEG7"/>
<dbReference type="GO" id="GO:0006542">
    <property type="term" value="P:glutamine biosynthetic process"/>
    <property type="evidence" value="ECO:0007669"/>
    <property type="project" value="InterPro"/>
</dbReference>